<reference evidence="9" key="1">
    <citation type="submission" date="2019-12" db="EMBL/GenBank/DDBJ databases">
        <title>Genome sequencing and annotation of Brassica cretica.</title>
        <authorList>
            <person name="Studholme D.J."/>
            <person name="Sarris P.F."/>
        </authorList>
    </citation>
    <scope>NUCLEOTIDE SEQUENCE</scope>
    <source>
        <strain evidence="9">PFS-102/07</strain>
        <tissue evidence="9">Leaf</tissue>
    </source>
</reference>
<dbReference type="GO" id="GO:0030686">
    <property type="term" value="C:90S preribosome"/>
    <property type="evidence" value="ECO:0007669"/>
    <property type="project" value="TreeGrafter"/>
</dbReference>
<evidence type="ECO:0000256" key="6">
    <source>
        <dbReference type="RuleBase" id="RU368027"/>
    </source>
</evidence>
<dbReference type="InterPro" id="IPR009292">
    <property type="entry name" value="RRP36"/>
</dbReference>
<name>A0A8S9K5M0_BRACR</name>
<proteinExistence type="inferred from homology"/>
<comment type="function">
    <text evidence="6">Component of the 90S pre-ribosome involved in the maturation of rRNAs. Required for early cleavages of the pre-RNAs in the 40S ribosomal subunit maturation pathway.</text>
</comment>
<feature type="region of interest" description="Disordered" evidence="7">
    <location>
        <begin position="30"/>
        <end position="56"/>
    </location>
</feature>
<feature type="compositionally biased region" description="Basic and acidic residues" evidence="7">
    <location>
        <begin position="30"/>
        <end position="55"/>
    </location>
</feature>
<dbReference type="GO" id="GO:0005730">
    <property type="term" value="C:nucleolus"/>
    <property type="evidence" value="ECO:0007669"/>
    <property type="project" value="UniProtKB-SubCell"/>
</dbReference>
<evidence type="ECO:0000256" key="8">
    <source>
        <dbReference type="SAM" id="SignalP"/>
    </source>
</evidence>
<feature type="compositionally biased region" description="Basic and acidic residues" evidence="7">
    <location>
        <begin position="98"/>
        <end position="115"/>
    </location>
</feature>
<organism evidence="9">
    <name type="scientific">Brassica cretica</name>
    <name type="common">Mustard</name>
    <dbReference type="NCBI Taxonomy" id="69181"/>
    <lineage>
        <taxon>Eukaryota</taxon>
        <taxon>Viridiplantae</taxon>
        <taxon>Streptophyta</taxon>
        <taxon>Embryophyta</taxon>
        <taxon>Tracheophyta</taxon>
        <taxon>Spermatophyta</taxon>
        <taxon>Magnoliopsida</taxon>
        <taxon>eudicotyledons</taxon>
        <taxon>Gunneridae</taxon>
        <taxon>Pentapetalae</taxon>
        <taxon>rosids</taxon>
        <taxon>malvids</taxon>
        <taxon>Brassicales</taxon>
        <taxon>Brassicaceae</taxon>
        <taxon>Brassiceae</taxon>
        <taxon>Brassica</taxon>
    </lineage>
</organism>
<comment type="subcellular location">
    <subcellularLocation>
        <location evidence="1 6">Nucleus</location>
        <location evidence="1 6">Nucleolus</location>
    </subcellularLocation>
</comment>
<feature type="chain" id="PRO_5035769589" description="rRNA biogenesis protein RRP36" evidence="8">
    <location>
        <begin position="18"/>
        <end position="115"/>
    </location>
</feature>
<keyword evidence="5 6" id="KW-0539">Nucleus</keyword>
<keyword evidence="8" id="KW-0732">Signal</keyword>
<dbReference type="PANTHER" id="PTHR21738:SF0">
    <property type="entry name" value="RIBOSOMAL RNA PROCESSING PROTEIN 36 HOMOLOG"/>
    <property type="match status" value="1"/>
</dbReference>
<comment type="similarity">
    <text evidence="2 6">Belongs to the RRP36 family.</text>
</comment>
<dbReference type="Pfam" id="PF06102">
    <property type="entry name" value="RRP36"/>
    <property type="match status" value="1"/>
</dbReference>
<evidence type="ECO:0000256" key="1">
    <source>
        <dbReference type="ARBA" id="ARBA00004604"/>
    </source>
</evidence>
<comment type="caution">
    <text evidence="9">The sequence shown here is derived from an EMBL/GenBank/DDBJ whole genome shotgun (WGS) entry which is preliminary data.</text>
</comment>
<keyword evidence="6" id="KW-0687">Ribonucleoprotein</keyword>
<evidence type="ECO:0000256" key="3">
    <source>
        <dbReference type="ARBA" id="ARBA00022517"/>
    </source>
</evidence>
<dbReference type="EMBL" id="QGKY02000190">
    <property type="protein sequence ID" value="KAF2589705.1"/>
    <property type="molecule type" value="Genomic_DNA"/>
</dbReference>
<keyword evidence="3 6" id="KW-0690">Ribosome biogenesis</keyword>
<evidence type="ECO:0000313" key="9">
    <source>
        <dbReference type="EMBL" id="KAF2589705.1"/>
    </source>
</evidence>
<feature type="signal peptide" evidence="8">
    <location>
        <begin position="1"/>
        <end position="17"/>
    </location>
</feature>
<evidence type="ECO:0000256" key="7">
    <source>
        <dbReference type="SAM" id="MobiDB-lite"/>
    </source>
</evidence>
<dbReference type="GO" id="GO:0000462">
    <property type="term" value="P:maturation of SSU-rRNA from tricistronic rRNA transcript (SSU-rRNA, 5.8S rRNA, LSU-rRNA)"/>
    <property type="evidence" value="ECO:0007669"/>
    <property type="project" value="TreeGrafter"/>
</dbReference>
<evidence type="ECO:0000256" key="5">
    <source>
        <dbReference type="ARBA" id="ARBA00023242"/>
    </source>
</evidence>
<comment type="subunit">
    <text evidence="6">Associates with 90S and pre-40S pre-ribosomal particles.</text>
</comment>
<dbReference type="AlphaFoldDB" id="A0A8S9K5M0"/>
<sequence>MEVVIVCSLLLFEVQEAIQFLFRAETSCRKRGTEKEAKGKSILTEQKKKEREAAKMGKKPYYLKQSEIRKQELIEKYNSLKESGKLSSFRDKRRKKNATKDHRYMPYRRADVSEQ</sequence>
<dbReference type="PANTHER" id="PTHR21738">
    <property type="entry name" value="RIBOSOMAL RNA PROCESSING PROTEIN 36 HOMOLOG"/>
    <property type="match status" value="1"/>
</dbReference>
<accession>A0A8S9K5M0</accession>
<keyword evidence="4 6" id="KW-0698">rRNA processing</keyword>
<feature type="region of interest" description="Disordered" evidence="7">
    <location>
        <begin position="85"/>
        <end position="115"/>
    </location>
</feature>
<evidence type="ECO:0000256" key="4">
    <source>
        <dbReference type="ARBA" id="ARBA00022552"/>
    </source>
</evidence>
<protein>
    <recommendedName>
        <fullName evidence="6">rRNA biogenesis protein RRP36</fullName>
    </recommendedName>
</protein>
<evidence type="ECO:0000256" key="2">
    <source>
        <dbReference type="ARBA" id="ARBA00009418"/>
    </source>
</evidence>
<gene>
    <name evidence="9" type="ORF">F2Q70_00041791</name>
</gene>